<dbReference type="PANTHER" id="PTHR43523">
    <property type="entry name" value="GLUCOSE-1-PHOSPHATE ADENYLYLTRANSFERASE-RELATED"/>
    <property type="match status" value="1"/>
</dbReference>
<dbReference type="SUPFAM" id="SSF51161">
    <property type="entry name" value="Trimeric LpxA-like enzymes"/>
    <property type="match status" value="1"/>
</dbReference>
<dbReference type="InterPro" id="IPR005835">
    <property type="entry name" value="NTP_transferase_dom"/>
</dbReference>
<keyword evidence="6" id="KW-1185">Reference proteome</keyword>
<protein>
    <submittedName>
        <fullName evidence="5">Glucose-1-phosphate adenylyltransferase subunit GlgD</fullName>
    </submittedName>
</protein>
<dbReference type="SUPFAM" id="SSF53448">
    <property type="entry name" value="Nucleotide-diphospho-sugar transferases"/>
    <property type="match status" value="1"/>
</dbReference>
<proteinExistence type="inferred from homology"/>
<name>A0ABN0X884_9LACT</name>
<dbReference type="Gene3D" id="3.90.550.10">
    <property type="entry name" value="Spore Coat Polysaccharide Biosynthesis Protein SpsA, Chain A"/>
    <property type="match status" value="1"/>
</dbReference>
<dbReference type="InterPro" id="IPR029044">
    <property type="entry name" value="Nucleotide-diphossugar_trans"/>
</dbReference>
<keyword evidence="5" id="KW-0808">Transferase</keyword>
<feature type="domain" description="Nucleotidyl transferase" evidence="3">
    <location>
        <begin position="17"/>
        <end position="159"/>
    </location>
</feature>
<dbReference type="NCBIfam" id="TIGR02092">
    <property type="entry name" value="glgD"/>
    <property type="match status" value="1"/>
</dbReference>
<comment type="caution">
    <text evidence="5">The sequence shown here is derived from an EMBL/GenBank/DDBJ whole genome shotgun (WGS) entry which is preliminary data.</text>
</comment>
<dbReference type="CDD" id="cd04651">
    <property type="entry name" value="LbH_G1P_AT_C"/>
    <property type="match status" value="1"/>
</dbReference>
<dbReference type="RefSeq" id="WP_343754272.1">
    <property type="nucleotide sequence ID" value="NZ_BAAACW010000050.1"/>
</dbReference>
<keyword evidence="2" id="KW-0320">Glycogen biosynthesis</keyword>
<evidence type="ECO:0000259" key="4">
    <source>
        <dbReference type="Pfam" id="PF24894"/>
    </source>
</evidence>
<dbReference type="InterPro" id="IPR011832">
    <property type="entry name" value="GlgDAde_trans"/>
</dbReference>
<gene>
    <name evidence="5" type="primary">glgD</name>
    <name evidence="5" type="ORF">GCM10008932_08090</name>
</gene>
<reference evidence="5 6" key="1">
    <citation type="journal article" date="2019" name="Int. J. Syst. Evol. Microbiol.">
        <title>The Global Catalogue of Microorganisms (GCM) 10K type strain sequencing project: providing services to taxonomists for standard genome sequencing and annotation.</title>
        <authorList>
            <consortium name="The Broad Institute Genomics Platform"/>
            <consortium name="The Broad Institute Genome Sequencing Center for Infectious Disease"/>
            <person name="Wu L."/>
            <person name="Ma J."/>
        </authorList>
    </citation>
    <scope>NUCLEOTIDE SEQUENCE [LARGE SCALE GENOMIC DNA]</scope>
    <source>
        <strain evidence="5 6">JCM 12662</strain>
    </source>
</reference>
<dbReference type="Pfam" id="PF24894">
    <property type="entry name" value="Hexapep_GlmU"/>
    <property type="match status" value="1"/>
</dbReference>
<comment type="similarity">
    <text evidence="1">Belongs to the bacterial/plant glucose-1-phosphate adenylyltransferase family.</text>
</comment>
<dbReference type="EMBL" id="BAAACW010000050">
    <property type="protein sequence ID" value="GAA0357676.1"/>
    <property type="molecule type" value="Genomic_DNA"/>
</dbReference>
<keyword evidence="5" id="KW-0548">Nucleotidyltransferase</keyword>
<sequence>MRNNIAAVVNLVEDDIKLKPLTNRRPVATLPFGCRYRLIDFPFSVLYNAQAESAALFISGSGHSLYDHIRSGSVWGLDSLAGGGVFTHSQLMLKSEKTQRKHDSFYYDDHYKYISKSKSNYVFLTGSSMLSNIQFDSLLHFHQEKDSEATIVYKKVKRNTLLKDTVTSRLSVSDEDPTVVEAITPLADSDDDNETVKLNMNMLIIDKKTFLDYLFQARENDLSVDVPTFITLALEEGKTVHGYEYTGYLKVVEDILSYYQANMDMLNDEHFNSLFYRAEPVLTRPKDSAPTYYGESAVVENSQFANDCQVYGTVRNSIVFRKVTIAENVEIENSIIMQDSTIEDDVQLKYVILDKHVYVKKGARLEGTPDNPIVISKDSVVFANGEIEEG</sequence>
<organism evidence="5 6">
    <name type="scientific">Alkalibacterium iburiense</name>
    <dbReference type="NCBI Taxonomy" id="290589"/>
    <lineage>
        <taxon>Bacteria</taxon>
        <taxon>Bacillati</taxon>
        <taxon>Bacillota</taxon>
        <taxon>Bacilli</taxon>
        <taxon>Lactobacillales</taxon>
        <taxon>Carnobacteriaceae</taxon>
        <taxon>Alkalibacterium</taxon>
    </lineage>
</organism>
<evidence type="ECO:0000313" key="6">
    <source>
        <dbReference type="Proteomes" id="UP001501166"/>
    </source>
</evidence>
<dbReference type="Gene3D" id="2.160.10.10">
    <property type="entry name" value="Hexapeptide repeat proteins"/>
    <property type="match status" value="1"/>
</dbReference>
<dbReference type="GO" id="GO:0016779">
    <property type="term" value="F:nucleotidyltransferase activity"/>
    <property type="evidence" value="ECO:0007669"/>
    <property type="project" value="UniProtKB-KW"/>
</dbReference>
<dbReference type="Proteomes" id="UP001501166">
    <property type="component" value="Unassembled WGS sequence"/>
</dbReference>
<feature type="domain" description="Glucose-1-phosphate adenylyltransferase/Bifunctional protein GlmU-like C-terminal hexapeptide" evidence="4">
    <location>
        <begin position="295"/>
        <end position="364"/>
    </location>
</feature>
<dbReference type="InterPro" id="IPR011831">
    <property type="entry name" value="ADP-Glc_PPase"/>
</dbReference>
<evidence type="ECO:0000256" key="1">
    <source>
        <dbReference type="ARBA" id="ARBA00010443"/>
    </source>
</evidence>
<evidence type="ECO:0000259" key="3">
    <source>
        <dbReference type="Pfam" id="PF00483"/>
    </source>
</evidence>
<accession>A0ABN0X884</accession>
<evidence type="ECO:0000256" key="2">
    <source>
        <dbReference type="ARBA" id="ARBA00023056"/>
    </source>
</evidence>
<evidence type="ECO:0000313" key="5">
    <source>
        <dbReference type="EMBL" id="GAA0357676.1"/>
    </source>
</evidence>
<dbReference type="Pfam" id="PF00483">
    <property type="entry name" value="NTP_transferase"/>
    <property type="match status" value="1"/>
</dbReference>
<dbReference type="InterPro" id="IPR056818">
    <property type="entry name" value="GlmU/GlgC-like_hexapep"/>
</dbReference>
<dbReference type="InterPro" id="IPR011004">
    <property type="entry name" value="Trimer_LpxA-like_sf"/>
</dbReference>
<dbReference type="PANTHER" id="PTHR43523:SF6">
    <property type="entry name" value="GLYCOGEN BIOSYNTHESIS PROTEIN GLGD"/>
    <property type="match status" value="1"/>
</dbReference>